<evidence type="ECO:0000313" key="2">
    <source>
        <dbReference type="EMBL" id="JAU56191.1"/>
    </source>
</evidence>
<dbReference type="PANTHER" id="PTHR36002:SF1">
    <property type="entry name" value="PYRD"/>
    <property type="match status" value="1"/>
</dbReference>
<dbReference type="PANTHER" id="PTHR36002">
    <property type="entry name" value="PYRD"/>
    <property type="match status" value="1"/>
</dbReference>
<feature type="region of interest" description="Disordered" evidence="1">
    <location>
        <begin position="54"/>
        <end position="74"/>
    </location>
</feature>
<reference evidence="2" key="1">
    <citation type="submission" date="2016-07" db="EMBL/GenBank/DDBJ databases">
        <title>De novo transcriptome assembly of four accessions of the metal hyperaccumulator plant Noccaea caerulescens.</title>
        <authorList>
            <person name="Blande D."/>
            <person name="Halimaa P."/>
            <person name="Tervahauta A.I."/>
            <person name="Aarts M.G."/>
            <person name="Karenlampi S.O."/>
        </authorList>
    </citation>
    <scope>NUCLEOTIDE SEQUENCE</scope>
</reference>
<evidence type="ECO:0000256" key="1">
    <source>
        <dbReference type="SAM" id="MobiDB-lite"/>
    </source>
</evidence>
<sequence>MSFACLVCHSVESPSHSFRSYSVSSSENEGRCSVIASCLTRKSLIQAARSNTFPASSSSKVTPQPNFQAEGASPRLVRSRAVRRDLVRDWNFNEIETEL</sequence>
<accession>A0A1J3GJ08</accession>
<gene>
    <name evidence="2" type="ORF">LE_TR2404_c2_g1_i1_g.6726</name>
</gene>
<name>A0A1J3GJ08_NOCCA</name>
<organism evidence="2">
    <name type="scientific">Noccaea caerulescens</name>
    <name type="common">Alpine penny-cress</name>
    <name type="synonym">Thlaspi caerulescens</name>
    <dbReference type="NCBI Taxonomy" id="107243"/>
    <lineage>
        <taxon>Eukaryota</taxon>
        <taxon>Viridiplantae</taxon>
        <taxon>Streptophyta</taxon>
        <taxon>Embryophyta</taxon>
        <taxon>Tracheophyta</taxon>
        <taxon>Spermatophyta</taxon>
        <taxon>Magnoliopsida</taxon>
        <taxon>eudicotyledons</taxon>
        <taxon>Gunneridae</taxon>
        <taxon>Pentapetalae</taxon>
        <taxon>rosids</taxon>
        <taxon>malvids</taxon>
        <taxon>Brassicales</taxon>
        <taxon>Brassicaceae</taxon>
        <taxon>Coluteocarpeae</taxon>
        <taxon>Noccaea</taxon>
    </lineage>
</organism>
<dbReference type="AlphaFoldDB" id="A0A1J3GJ08"/>
<feature type="compositionally biased region" description="Polar residues" evidence="1">
    <location>
        <begin position="54"/>
        <end position="67"/>
    </location>
</feature>
<protein>
    <submittedName>
        <fullName evidence="2">Uncharacterized protein</fullName>
    </submittedName>
</protein>
<dbReference type="EMBL" id="GEVL01021150">
    <property type="protein sequence ID" value="JAU56191.1"/>
    <property type="molecule type" value="Transcribed_RNA"/>
</dbReference>
<proteinExistence type="predicted"/>